<feature type="region of interest" description="Disordered" evidence="1">
    <location>
        <begin position="255"/>
        <end position="365"/>
    </location>
</feature>
<evidence type="ECO:0000313" key="2">
    <source>
        <dbReference type="EMBL" id="KAJ1159357.1"/>
    </source>
</evidence>
<comment type="caution">
    <text evidence="2">The sequence shown here is derived from an EMBL/GenBank/DDBJ whole genome shotgun (WGS) entry which is preliminary data.</text>
</comment>
<feature type="region of interest" description="Disordered" evidence="1">
    <location>
        <begin position="213"/>
        <end position="241"/>
    </location>
</feature>
<feature type="compositionally biased region" description="Basic and acidic residues" evidence="1">
    <location>
        <begin position="272"/>
        <end position="281"/>
    </location>
</feature>
<protein>
    <submittedName>
        <fullName evidence="2">Uncharacterized protein</fullName>
    </submittedName>
</protein>
<feature type="compositionally biased region" description="Low complexity" evidence="1">
    <location>
        <begin position="286"/>
        <end position="297"/>
    </location>
</feature>
<accession>A0AAV7S3Z8</accession>
<keyword evidence="3" id="KW-1185">Reference proteome</keyword>
<proteinExistence type="predicted"/>
<reference evidence="2" key="1">
    <citation type="journal article" date="2022" name="bioRxiv">
        <title>Sequencing and chromosome-scale assembly of the giantPleurodeles waltlgenome.</title>
        <authorList>
            <person name="Brown T."/>
            <person name="Elewa A."/>
            <person name="Iarovenko S."/>
            <person name="Subramanian E."/>
            <person name="Araus A.J."/>
            <person name="Petzold A."/>
            <person name="Susuki M."/>
            <person name="Suzuki K.-i.T."/>
            <person name="Hayashi T."/>
            <person name="Toyoda A."/>
            <person name="Oliveira C."/>
            <person name="Osipova E."/>
            <person name="Leigh N.D."/>
            <person name="Simon A."/>
            <person name="Yun M.H."/>
        </authorList>
    </citation>
    <scope>NUCLEOTIDE SEQUENCE</scope>
    <source>
        <strain evidence="2">20211129_DDA</strain>
        <tissue evidence="2">Liver</tissue>
    </source>
</reference>
<organism evidence="2 3">
    <name type="scientific">Pleurodeles waltl</name>
    <name type="common">Iberian ribbed newt</name>
    <dbReference type="NCBI Taxonomy" id="8319"/>
    <lineage>
        <taxon>Eukaryota</taxon>
        <taxon>Metazoa</taxon>
        <taxon>Chordata</taxon>
        <taxon>Craniata</taxon>
        <taxon>Vertebrata</taxon>
        <taxon>Euteleostomi</taxon>
        <taxon>Amphibia</taxon>
        <taxon>Batrachia</taxon>
        <taxon>Caudata</taxon>
        <taxon>Salamandroidea</taxon>
        <taxon>Salamandridae</taxon>
        <taxon>Pleurodelinae</taxon>
        <taxon>Pleurodeles</taxon>
    </lineage>
</organism>
<sequence length="391" mass="43091">MKDVSFRGGFRSRYNPPSIVEIEIVPVEQMEDATRLVVTWDASYEQIGITRSRRSTGPGLLLRCSTGPTLLHQPRCQEGSYQATAQDLVSCNSQDARKGTTKPQHRTWSPASTKMPGRELLSRSTGPGLLQQPGCQEGNYQATAQDLVSCISQEGSYRAAPAQDLDQDLVSCINQEARKGATKPQHRTWSPPSARMQEGSYQATAQDLVSCNSQDTGRELPSHSTGPGLLHQPGSQERNYQAAAQDLVSCISQDARKGATKPQHKTWSSSSARKEATEQHQHKTWTRTWSPTSTRMPGSELQSRSTGPGLLHEPGCRKEATKPQHRTWSPASARMQGRELPRQGTGPVLHRTWSPASARMQEGSYRATAKDLVSCISQDARKEAIEPQHRT</sequence>
<dbReference type="Proteomes" id="UP001066276">
    <property type="component" value="Chromosome 5"/>
</dbReference>
<feature type="region of interest" description="Disordered" evidence="1">
    <location>
        <begin position="92"/>
        <end position="119"/>
    </location>
</feature>
<gene>
    <name evidence="2" type="ORF">NDU88_012024</name>
</gene>
<name>A0AAV7S3Z8_PLEWA</name>
<dbReference type="AlphaFoldDB" id="A0AAV7S3Z8"/>
<dbReference type="EMBL" id="JANPWB010000009">
    <property type="protein sequence ID" value="KAJ1159357.1"/>
    <property type="molecule type" value="Genomic_DNA"/>
</dbReference>
<evidence type="ECO:0000313" key="3">
    <source>
        <dbReference type="Proteomes" id="UP001066276"/>
    </source>
</evidence>
<evidence type="ECO:0000256" key="1">
    <source>
        <dbReference type="SAM" id="MobiDB-lite"/>
    </source>
</evidence>